<proteinExistence type="predicted"/>
<gene>
    <name evidence="3" type="ORF">F4162_01695</name>
</gene>
<feature type="non-terminal residue" evidence="3">
    <location>
        <position position="330"/>
    </location>
</feature>
<dbReference type="AlphaFoldDB" id="A0A6B1F6E4"/>
<comment type="caution">
    <text evidence="3">The sequence shown here is derived from an EMBL/GenBank/DDBJ whole genome shotgun (WGS) entry which is preliminary data.</text>
</comment>
<dbReference type="InterPro" id="IPR021027">
    <property type="entry name" value="Transposase_put_HTH"/>
</dbReference>
<feature type="domain" description="Probable transposase IS891/IS1136/IS1341" evidence="1">
    <location>
        <begin position="165"/>
        <end position="268"/>
    </location>
</feature>
<sequence>MQVRYRYRLYPTPGQKQALARQFGCCHVVWNDVLAPSQSIYQEGRKYPGGGELQRRCITQAKRTEERSWLSEVSASVLQQSVRDLDKAFRFWWESKGKVRAPRFKKRSTAQSARICGRDFRTTDRGVHFPKVGELKLHWSRPLPSPPSSCTIVKDCPGRYFASFVVDLEDRDLSPVFGQNIGIDLGLASLAVTSDGEKIAPPKFLRAALKPLRRLQRNLKHKQRGSNRLALARLRVAKLHAKVADRRLDFLHKPSTRLIHENQAVCIEEKSTALACPQPTPFYPRPELAERGAFSKFPGKSIGLIPVAGASAWLVPGLPGHHGGGLCGPI</sequence>
<protein>
    <submittedName>
        <fullName evidence="3">Transposase</fullName>
    </submittedName>
</protein>
<dbReference type="InterPro" id="IPR001959">
    <property type="entry name" value="Transposase"/>
</dbReference>
<evidence type="ECO:0000259" key="2">
    <source>
        <dbReference type="Pfam" id="PF12323"/>
    </source>
</evidence>
<dbReference type="EMBL" id="VYDO01000065">
    <property type="protein sequence ID" value="MYG37737.1"/>
    <property type="molecule type" value="Genomic_DNA"/>
</dbReference>
<dbReference type="Pfam" id="PF12323">
    <property type="entry name" value="HTH_OrfB_IS605"/>
    <property type="match status" value="1"/>
</dbReference>
<organism evidence="3">
    <name type="scientific">Synechococcus sp. SB0676_bin_10</name>
    <dbReference type="NCBI Taxonomy" id="2604869"/>
    <lineage>
        <taxon>Bacteria</taxon>
        <taxon>Bacillati</taxon>
        <taxon>Cyanobacteriota</taxon>
        <taxon>Cyanophyceae</taxon>
        <taxon>Synechococcales</taxon>
        <taxon>Synechococcaceae</taxon>
        <taxon>Synechococcus</taxon>
    </lineage>
</organism>
<reference evidence="3" key="1">
    <citation type="submission" date="2019-09" db="EMBL/GenBank/DDBJ databases">
        <title>Characterisation of the sponge microbiome using genome-centric metagenomics.</title>
        <authorList>
            <person name="Engelberts J.P."/>
            <person name="Robbins S.J."/>
            <person name="De Goeij J.M."/>
            <person name="Aranda M."/>
            <person name="Bell S.C."/>
            <person name="Webster N.S."/>
        </authorList>
    </citation>
    <scope>NUCLEOTIDE SEQUENCE</scope>
    <source>
        <strain evidence="3">SB0676_bin_10</strain>
    </source>
</reference>
<evidence type="ECO:0000313" key="3">
    <source>
        <dbReference type="EMBL" id="MYG37737.1"/>
    </source>
</evidence>
<dbReference type="Pfam" id="PF01385">
    <property type="entry name" value="OrfB_IS605"/>
    <property type="match status" value="1"/>
</dbReference>
<dbReference type="NCBIfam" id="NF040570">
    <property type="entry name" value="guided_TnpB"/>
    <property type="match status" value="1"/>
</dbReference>
<name>A0A6B1F6E4_9SYNE</name>
<accession>A0A6B1F6E4</accession>
<feature type="domain" description="Transposase putative helix-turn-helix" evidence="2">
    <location>
        <begin position="1"/>
        <end position="46"/>
    </location>
</feature>
<evidence type="ECO:0000259" key="1">
    <source>
        <dbReference type="Pfam" id="PF01385"/>
    </source>
</evidence>